<dbReference type="EMBL" id="CABPRJ010002380">
    <property type="protein sequence ID" value="VVC44463.1"/>
    <property type="molecule type" value="Genomic_DNA"/>
</dbReference>
<organism evidence="1 2">
    <name type="scientific">Cinara cedri</name>
    <dbReference type="NCBI Taxonomy" id="506608"/>
    <lineage>
        <taxon>Eukaryota</taxon>
        <taxon>Metazoa</taxon>
        <taxon>Ecdysozoa</taxon>
        <taxon>Arthropoda</taxon>
        <taxon>Hexapoda</taxon>
        <taxon>Insecta</taxon>
        <taxon>Pterygota</taxon>
        <taxon>Neoptera</taxon>
        <taxon>Paraneoptera</taxon>
        <taxon>Hemiptera</taxon>
        <taxon>Sternorrhyncha</taxon>
        <taxon>Aphidomorpha</taxon>
        <taxon>Aphidoidea</taxon>
        <taxon>Aphididae</taxon>
        <taxon>Lachninae</taxon>
        <taxon>Cinara</taxon>
    </lineage>
</organism>
<evidence type="ECO:0000313" key="2">
    <source>
        <dbReference type="Proteomes" id="UP000325440"/>
    </source>
</evidence>
<evidence type="ECO:0000313" key="1">
    <source>
        <dbReference type="EMBL" id="VVC44463.1"/>
    </source>
</evidence>
<dbReference type="AlphaFoldDB" id="A0A5E4NL11"/>
<name>A0A5E4NL11_9HEMI</name>
<accession>A0A5E4NL11</accession>
<reference evidence="1 2" key="1">
    <citation type="submission" date="2019-08" db="EMBL/GenBank/DDBJ databases">
        <authorList>
            <person name="Alioto T."/>
            <person name="Alioto T."/>
            <person name="Gomez Garrido J."/>
        </authorList>
    </citation>
    <scope>NUCLEOTIDE SEQUENCE [LARGE SCALE GENOMIC DNA]</scope>
</reference>
<sequence>MSSIRIISARTQQYLIAVDDVWENSHTAVVRRSGDHDHRDRDLRDSAVTTEGRFVDRKDALPPGFSKFPRFAHYASSAMCSTHRDELRCADSHILHKTDAVSSAAVHDKMHGNFSTALHHTLHRDFSAAVYDKMYGDFSTALHHTPHRDYWAAMHDEMYREYKCQ</sequence>
<proteinExistence type="predicted"/>
<protein>
    <submittedName>
        <fullName evidence="1">Uncharacterized protein</fullName>
    </submittedName>
</protein>
<gene>
    <name evidence="1" type="ORF">CINCED_3A018119</name>
</gene>
<dbReference type="Proteomes" id="UP000325440">
    <property type="component" value="Unassembled WGS sequence"/>
</dbReference>
<keyword evidence="2" id="KW-1185">Reference proteome</keyword>